<accession>A0A3M7RT50</accession>
<keyword evidence="1" id="KW-0472">Membrane</keyword>
<dbReference type="AlphaFoldDB" id="A0A3M7RT50"/>
<feature type="non-terminal residue" evidence="2">
    <location>
        <position position="1"/>
    </location>
</feature>
<keyword evidence="3" id="KW-1185">Reference proteome</keyword>
<dbReference type="EMBL" id="REGN01002735">
    <property type="protein sequence ID" value="RNA26495.1"/>
    <property type="molecule type" value="Genomic_DNA"/>
</dbReference>
<feature type="transmembrane region" description="Helical" evidence="1">
    <location>
        <begin position="96"/>
        <end position="117"/>
    </location>
</feature>
<sequence>KTHDLPFLWAILPIFCQIKDFLRPNEKLENSYVLMSSVAYQNEEKKKIKISLIEPQKKNRVLANTLGLIKDITLCRRLKKEVCFAQLEACIHMHNLLYNLVFLYNLIFVYIILFWIWTSCPNKVIKEPYCDRSKTLESRIGLEKSDWEIKVYQQIHKYYI</sequence>
<evidence type="ECO:0000313" key="2">
    <source>
        <dbReference type="EMBL" id="RNA26495.1"/>
    </source>
</evidence>
<gene>
    <name evidence="2" type="ORF">BpHYR1_020624</name>
</gene>
<organism evidence="2 3">
    <name type="scientific">Brachionus plicatilis</name>
    <name type="common">Marine rotifer</name>
    <name type="synonym">Brachionus muelleri</name>
    <dbReference type="NCBI Taxonomy" id="10195"/>
    <lineage>
        <taxon>Eukaryota</taxon>
        <taxon>Metazoa</taxon>
        <taxon>Spiralia</taxon>
        <taxon>Gnathifera</taxon>
        <taxon>Rotifera</taxon>
        <taxon>Eurotatoria</taxon>
        <taxon>Monogononta</taxon>
        <taxon>Pseudotrocha</taxon>
        <taxon>Ploima</taxon>
        <taxon>Brachionidae</taxon>
        <taxon>Brachionus</taxon>
    </lineage>
</organism>
<reference evidence="2 3" key="1">
    <citation type="journal article" date="2018" name="Sci. Rep.">
        <title>Genomic signatures of local adaptation to the degree of environmental predictability in rotifers.</title>
        <authorList>
            <person name="Franch-Gras L."/>
            <person name="Hahn C."/>
            <person name="Garcia-Roger E.M."/>
            <person name="Carmona M.J."/>
            <person name="Serra M."/>
            <person name="Gomez A."/>
        </authorList>
    </citation>
    <scope>NUCLEOTIDE SEQUENCE [LARGE SCALE GENOMIC DNA]</scope>
    <source>
        <strain evidence="2">HYR1</strain>
    </source>
</reference>
<evidence type="ECO:0000256" key="1">
    <source>
        <dbReference type="SAM" id="Phobius"/>
    </source>
</evidence>
<dbReference type="Proteomes" id="UP000276133">
    <property type="component" value="Unassembled WGS sequence"/>
</dbReference>
<proteinExistence type="predicted"/>
<name>A0A3M7RT50_BRAPC</name>
<keyword evidence="1" id="KW-1133">Transmembrane helix</keyword>
<protein>
    <submittedName>
        <fullName evidence="2">Uncharacterized protein</fullName>
    </submittedName>
</protein>
<evidence type="ECO:0000313" key="3">
    <source>
        <dbReference type="Proteomes" id="UP000276133"/>
    </source>
</evidence>
<keyword evidence="1" id="KW-0812">Transmembrane</keyword>
<comment type="caution">
    <text evidence="2">The sequence shown here is derived from an EMBL/GenBank/DDBJ whole genome shotgun (WGS) entry which is preliminary data.</text>
</comment>